<protein>
    <submittedName>
        <fullName evidence="2">Uncharacterized protein</fullName>
    </submittedName>
</protein>
<reference evidence="2" key="1">
    <citation type="submission" date="2021-11" db="EMBL/GenBank/DDBJ databases">
        <authorList>
            <person name="Sydney V."/>
            <person name="Hansen K."/>
            <person name="Christner J."/>
            <person name="Deckinger K."/>
            <person name="Miller H."/>
            <person name="Baileys A."/>
            <person name="Berdar T."/>
            <person name="Fuhrer G."/>
            <person name="Everett M."/>
            <person name="Evans I."/>
            <person name="Harbison A."/>
            <person name="Jacks D."/>
            <person name="Philbrick A."/>
            <person name="Learn C."/>
            <person name="Swerdlow S.J."/>
            <person name="Klyczek K."/>
            <person name="Garlena R.A."/>
            <person name="Russell D.A."/>
            <person name="Jacobs-Sera D."/>
            <person name="Hatfull G.F."/>
        </authorList>
    </citation>
    <scope>NUCLEOTIDE SEQUENCE</scope>
</reference>
<name>A0AA49BNJ6_9CAUD</name>
<keyword evidence="3" id="KW-1185">Reference proteome</keyword>
<evidence type="ECO:0000313" key="3">
    <source>
        <dbReference type="Proteomes" id="UP001200142"/>
    </source>
</evidence>
<dbReference type="EMBL" id="OL455900">
    <property type="protein sequence ID" value="UJQ87189.1"/>
    <property type="molecule type" value="Genomic_DNA"/>
</dbReference>
<feature type="region of interest" description="Disordered" evidence="1">
    <location>
        <begin position="136"/>
        <end position="163"/>
    </location>
</feature>
<dbReference type="GeneID" id="77953934"/>
<organism evidence="2 3">
    <name type="scientific">Arthrobacter phage BaileyBlu</name>
    <dbReference type="NCBI Taxonomy" id="2910754"/>
    <lineage>
        <taxon>Viruses</taxon>
        <taxon>Duplodnaviria</taxon>
        <taxon>Heunggongvirae</taxon>
        <taxon>Uroviricota</taxon>
        <taxon>Caudoviricetes</taxon>
        <taxon>Casidaviridae</taxon>
        <taxon>Baileybluvirus</taxon>
        <taxon>Baileybluvirus baileyblu</taxon>
    </lineage>
</organism>
<gene>
    <name evidence="2" type="primary">51</name>
    <name evidence="2" type="ORF">SEA_BAILEYBLU_51</name>
</gene>
<evidence type="ECO:0000313" key="2">
    <source>
        <dbReference type="EMBL" id="UJQ87189.1"/>
    </source>
</evidence>
<dbReference type="KEGG" id="vg:77953934"/>
<dbReference type="RefSeq" id="YP_010677555.1">
    <property type="nucleotide sequence ID" value="NC_071022.1"/>
</dbReference>
<evidence type="ECO:0000256" key="1">
    <source>
        <dbReference type="SAM" id="MobiDB-lite"/>
    </source>
</evidence>
<accession>A0AA49BNJ6</accession>
<proteinExistence type="predicted"/>
<sequence>MIHDPMDTVLKFTATDADGDEIQIVDPKPTTDPDVVAYVKTARVGAHLTTAQAKEAARVLLALADGTGNAVVDLPPVLVQHSEYPDFAPLYQSGGTLRRINSPAKIAEEEARALEVIAIAHAARRVEAEEAAREAREAEEARQRAEAEERNRRAREANLARQDHEEKVSKLAYEIYRLADEPNGPWHTLSPATSAFYVASARAALDFAKAHA</sequence>
<dbReference type="Proteomes" id="UP001200142">
    <property type="component" value="Segment"/>
</dbReference>